<dbReference type="AlphaFoldDB" id="A0A540NFI3"/>
<accession>A0A540NFI3</accession>
<evidence type="ECO:0000313" key="1">
    <source>
        <dbReference type="EMBL" id="TQE09766.1"/>
    </source>
</evidence>
<proteinExistence type="predicted"/>
<sequence length="83" mass="9512">MASASHSYTTVTPYHMQGTDMAKKDEEEKQDLNWPCKAFCPKENKKIFPRDMFYSCEQVGIEICPMDPGKFTGKKDALKVFDP</sequence>
<reference evidence="1 2" key="1">
    <citation type="journal article" date="2019" name="G3 (Bethesda)">
        <title>Sequencing of a Wild Apple (Malus baccata) Genome Unravels the Differences Between Cultivated and Wild Apple Species Regarding Disease Resistance and Cold Tolerance.</title>
        <authorList>
            <person name="Chen X."/>
        </authorList>
    </citation>
    <scope>NUCLEOTIDE SEQUENCE [LARGE SCALE GENOMIC DNA]</scope>
    <source>
        <strain evidence="2">cv. Shandingzi</strain>
        <tissue evidence="1">Leaves</tissue>
    </source>
</reference>
<evidence type="ECO:0000313" key="2">
    <source>
        <dbReference type="Proteomes" id="UP000315295"/>
    </source>
</evidence>
<comment type="caution">
    <text evidence="1">The sequence shown here is derived from an EMBL/GenBank/DDBJ whole genome shotgun (WGS) entry which is preliminary data.</text>
</comment>
<organism evidence="1 2">
    <name type="scientific">Malus baccata</name>
    <name type="common">Siberian crab apple</name>
    <name type="synonym">Pyrus baccata</name>
    <dbReference type="NCBI Taxonomy" id="106549"/>
    <lineage>
        <taxon>Eukaryota</taxon>
        <taxon>Viridiplantae</taxon>
        <taxon>Streptophyta</taxon>
        <taxon>Embryophyta</taxon>
        <taxon>Tracheophyta</taxon>
        <taxon>Spermatophyta</taxon>
        <taxon>Magnoliopsida</taxon>
        <taxon>eudicotyledons</taxon>
        <taxon>Gunneridae</taxon>
        <taxon>Pentapetalae</taxon>
        <taxon>rosids</taxon>
        <taxon>fabids</taxon>
        <taxon>Rosales</taxon>
        <taxon>Rosaceae</taxon>
        <taxon>Amygdaloideae</taxon>
        <taxon>Maleae</taxon>
        <taxon>Malus</taxon>
    </lineage>
</organism>
<name>A0A540NFI3_MALBA</name>
<keyword evidence="2" id="KW-1185">Reference proteome</keyword>
<dbReference type="Proteomes" id="UP000315295">
    <property type="component" value="Unassembled WGS sequence"/>
</dbReference>
<protein>
    <submittedName>
        <fullName evidence="1">Uncharacterized protein</fullName>
    </submittedName>
</protein>
<gene>
    <name evidence="1" type="ORF">C1H46_004540</name>
</gene>
<dbReference type="EMBL" id="VIEB01000052">
    <property type="protein sequence ID" value="TQE09766.1"/>
    <property type="molecule type" value="Genomic_DNA"/>
</dbReference>